<dbReference type="EMBL" id="JBEFKJ010000140">
    <property type="protein sequence ID" value="KAL2036384.1"/>
    <property type="molecule type" value="Genomic_DNA"/>
</dbReference>
<dbReference type="InterPro" id="IPR015943">
    <property type="entry name" value="WD40/YVTN_repeat-like_dom_sf"/>
</dbReference>
<feature type="domain" description="Nephrocystin 3-like N-terminal" evidence="6">
    <location>
        <begin position="359"/>
        <end position="521"/>
    </location>
</feature>
<dbReference type="InterPro" id="IPR056884">
    <property type="entry name" value="NPHP3-like_N"/>
</dbReference>
<evidence type="ECO:0000259" key="4">
    <source>
        <dbReference type="Pfam" id="PF05057"/>
    </source>
</evidence>
<dbReference type="Pfam" id="PF24883">
    <property type="entry name" value="NPHP3_N"/>
    <property type="match status" value="1"/>
</dbReference>
<dbReference type="InterPro" id="IPR054471">
    <property type="entry name" value="GPIID_WHD"/>
</dbReference>
<organism evidence="7 8">
    <name type="scientific">Stereocaulon virgatum</name>
    <dbReference type="NCBI Taxonomy" id="373712"/>
    <lineage>
        <taxon>Eukaryota</taxon>
        <taxon>Fungi</taxon>
        <taxon>Dikarya</taxon>
        <taxon>Ascomycota</taxon>
        <taxon>Pezizomycotina</taxon>
        <taxon>Lecanoromycetes</taxon>
        <taxon>OSLEUM clade</taxon>
        <taxon>Lecanoromycetidae</taxon>
        <taxon>Lecanorales</taxon>
        <taxon>Lecanorineae</taxon>
        <taxon>Stereocaulaceae</taxon>
        <taxon>Stereocaulon</taxon>
    </lineage>
</organism>
<evidence type="ECO:0000259" key="6">
    <source>
        <dbReference type="Pfam" id="PF24883"/>
    </source>
</evidence>
<evidence type="ECO:0000259" key="5">
    <source>
        <dbReference type="Pfam" id="PF22939"/>
    </source>
</evidence>
<evidence type="ECO:0000256" key="1">
    <source>
        <dbReference type="ARBA" id="ARBA00007920"/>
    </source>
</evidence>
<evidence type="ECO:0000256" key="3">
    <source>
        <dbReference type="SAM" id="MobiDB-lite"/>
    </source>
</evidence>
<dbReference type="SUPFAM" id="SSF50978">
    <property type="entry name" value="WD40 repeat-like"/>
    <property type="match status" value="1"/>
</dbReference>
<evidence type="ECO:0000313" key="8">
    <source>
        <dbReference type="Proteomes" id="UP001590950"/>
    </source>
</evidence>
<name>A0ABR3ZTK5_9LECA</name>
<dbReference type="InterPro" id="IPR007751">
    <property type="entry name" value="DUF676_lipase-like"/>
</dbReference>
<dbReference type="InterPro" id="IPR029058">
    <property type="entry name" value="AB_hydrolase_fold"/>
</dbReference>
<evidence type="ECO:0000313" key="7">
    <source>
        <dbReference type="EMBL" id="KAL2036384.1"/>
    </source>
</evidence>
<dbReference type="Proteomes" id="UP001590950">
    <property type="component" value="Unassembled WGS sequence"/>
</dbReference>
<evidence type="ECO:0000256" key="2">
    <source>
        <dbReference type="ARBA" id="ARBA00022737"/>
    </source>
</evidence>
<feature type="region of interest" description="Disordered" evidence="3">
    <location>
        <begin position="1"/>
        <end position="20"/>
    </location>
</feature>
<dbReference type="Pfam" id="PF05057">
    <property type="entry name" value="DUF676"/>
    <property type="match status" value="1"/>
</dbReference>
<protein>
    <recommendedName>
        <fullName evidence="9">GPI inositol-deacylase</fullName>
    </recommendedName>
</protein>
<dbReference type="PANTHER" id="PTHR10039:SF16">
    <property type="entry name" value="GPI INOSITOL-DEACYLASE"/>
    <property type="match status" value="1"/>
</dbReference>
<dbReference type="Gene3D" id="2.130.10.10">
    <property type="entry name" value="YVTN repeat-like/Quinoprotein amine dehydrogenase"/>
    <property type="match status" value="2"/>
</dbReference>
<feature type="domain" description="DUF676" evidence="4">
    <location>
        <begin position="71"/>
        <end position="200"/>
    </location>
</feature>
<proteinExistence type="inferred from homology"/>
<evidence type="ECO:0008006" key="9">
    <source>
        <dbReference type="Google" id="ProtNLM"/>
    </source>
</evidence>
<keyword evidence="8" id="KW-1185">Reference proteome</keyword>
<feature type="domain" description="GPI inositol-deacylase winged helix" evidence="5">
    <location>
        <begin position="624"/>
        <end position="713"/>
    </location>
</feature>
<reference evidence="7 8" key="1">
    <citation type="submission" date="2024-09" db="EMBL/GenBank/DDBJ databases">
        <title>Rethinking Asexuality: The Enigmatic Case of Functional Sexual Genes in Lepraria (Stereocaulaceae).</title>
        <authorList>
            <person name="Doellman M."/>
            <person name="Sun Y."/>
            <person name="Barcenas-Pena A."/>
            <person name="Lumbsch H.T."/>
            <person name="Grewe F."/>
        </authorList>
    </citation>
    <scope>NUCLEOTIDE SEQUENCE [LARGE SCALE GENOMIC DNA]</scope>
    <source>
        <strain evidence="7 8">Mercado 3170</strain>
    </source>
</reference>
<comment type="caution">
    <text evidence="7">The sequence shown here is derived from an EMBL/GenBank/DDBJ whole genome shotgun (WGS) entry which is preliminary data.</text>
</comment>
<dbReference type="Pfam" id="PF22939">
    <property type="entry name" value="WHD_GPIID"/>
    <property type="match status" value="1"/>
</dbReference>
<dbReference type="Gene3D" id="3.40.50.1820">
    <property type="entry name" value="alpha/beta hydrolase"/>
    <property type="match status" value="1"/>
</dbReference>
<dbReference type="InterPro" id="IPR036322">
    <property type="entry name" value="WD40_repeat_dom_sf"/>
</dbReference>
<dbReference type="PANTHER" id="PTHR10039">
    <property type="entry name" value="AMELOGENIN"/>
    <property type="match status" value="1"/>
</dbReference>
<dbReference type="InterPro" id="IPR001680">
    <property type="entry name" value="WD40_rpt"/>
</dbReference>
<dbReference type="SMART" id="SM00320">
    <property type="entry name" value="WD40"/>
    <property type="match status" value="6"/>
</dbReference>
<keyword evidence="2" id="KW-0677">Repeat</keyword>
<comment type="similarity">
    <text evidence="1">Belongs to the putative lipase ROG1 family.</text>
</comment>
<sequence length="1391" mass="156102">MPNSLNEEPPRSRSSGGPSRFSCVSYLEQTFKGLKVQRQSTGAVGIGDAENNRGPYGLTLLHAPPEPLIDFIFVHGLRGGAFKTWRKKNEAQYFWPQAWLPLDPGLQNVRIHTFGYNSDWTDTKDSILNVHDFGRALLGEMTTSPELRKDESTPIVLIGHSMGGLVLKKAYILAKQQDNSQSLASRMRCTFFLATPHRGSDSASLLNNILRSTGVLSARPYVEDLRRDSVSLQIINEEFRHYADSLSIWSFYETLKTNFGITSTLIVDKDSATLGYKHERVQLLNANHRGVCKFDGPSDPNFVTLRNALVAAVEDIVGNLKATKKEERRSEMCSLQEYLNVTDKPDDDLANQDDIKTNGSCCWIEEREGFNKWRDLNEEAAQLYWVSAKPATGKSVLAAHVIAILENDGIDCSYYFFKHGDKAQQVLSGLLRSIAYQMALLHPRIRHTLLSTREDNVHFDKDDERAIWRKLYVGGIFRTHIGRPQYWVIDALDECINYSKLFPLLAKIESVFPLRIFLTSRISLDLERHFTRLGRQVFWDPITVEDTLADIRLYIETEISYLQIEDEAEQTRLKETILVKSAGCFLWVRLVFKELENVWSEDQFTTVLEEMPIEMGPFYERTLQMMSENVREKQLAQAILVWTVCSIRPLKIVELQHALHLDSGITVRNLKKSIEALCGQLLSVDKYDRIQMVHTTAREFLLDASLSSEFAVRRDLGHERLAMTCLKYLSSDEMRAPRNRKLTSKTERHEFADYACTAFSEHVAGSPPAADNIMVNLDRFLETNAMTWIEYVARKKDLYYLTRTAKNFRTYLERRARYVSPLVKEVYTTNGWATDLIRLVARFGSNLLNHASSVHFLIPPFCPSGSQIYQQYGRSPGGLVAVGLTNTEWGDCISYIVYRDSRGTALACGENLFAIGHKSGHIYIYRESTLQVSLTLVHGEPVKLLLFENSTRVLASSGRKQLILWNMAGGQVWSHSLDHVGMTMIFSQDAASLTMVMKSSEAIRYAAKDGSIQRRHIYREVGDNPNSRLVPAPLAATISPDLAVVALMHRGHPVSLWSLENDELIGTCDRHCGAGDSNLSVETALFNPNPDLSLLVVVYQDGDLALFEPWKQELVKHVAADALLVASSQDGRTLATGGSSGTVQIFNFASLELMYRINSYDVAVRSLAFSWDGLRIIDIRDTKSKIWEPTCLVPKLADEEANLDNITTSPTTVIETREEELVGIAAIACHSSASGILVGKDDGTVCVYDTSTGKQASVLYDHGKNVFATIVVWADNGLIASAAADSNIIVCRVERDSGRNWTVSGKILETRLDEPVKQLLLSPDGSRLLISATTSHTLWSLAEYSGSSIGSINLRQQRSSRWISAPCHSDEIMLLLVRRLDSTAGKISRTV</sequence>
<dbReference type="SUPFAM" id="SSF53474">
    <property type="entry name" value="alpha/beta-Hydrolases"/>
    <property type="match status" value="1"/>
</dbReference>
<gene>
    <name evidence="7" type="ORF">N7G274_010897</name>
</gene>
<accession>A0ABR3ZTK5</accession>